<dbReference type="RefSeq" id="WP_146974174.1">
    <property type="nucleotide sequence ID" value="NZ_VOSL01000043.1"/>
</dbReference>
<dbReference type="InterPro" id="IPR016024">
    <property type="entry name" value="ARM-type_fold"/>
</dbReference>
<comment type="caution">
    <text evidence="1">The sequence shown here is derived from an EMBL/GenBank/DDBJ whole genome shotgun (WGS) entry which is preliminary data.</text>
</comment>
<dbReference type="AlphaFoldDB" id="A0A5C6XC84"/>
<organism evidence="1 2">
    <name type="scientific">Lujinxingia vulgaris</name>
    <dbReference type="NCBI Taxonomy" id="2600176"/>
    <lineage>
        <taxon>Bacteria</taxon>
        <taxon>Deltaproteobacteria</taxon>
        <taxon>Bradymonadales</taxon>
        <taxon>Lujinxingiaceae</taxon>
        <taxon>Lujinxingia</taxon>
    </lineage>
</organism>
<proteinExistence type="predicted"/>
<dbReference type="Gene3D" id="1.25.10.10">
    <property type="entry name" value="Leucine-rich Repeat Variant"/>
    <property type="match status" value="1"/>
</dbReference>
<dbReference type="OrthoDB" id="6534366at2"/>
<evidence type="ECO:0008006" key="3">
    <source>
        <dbReference type="Google" id="ProtNLM"/>
    </source>
</evidence>
<protein>
    <recommendedName>
        <fullName evidence="3">HEAT repeat domain-containing protein</fullName>
    </recommendedName>
</protein>
<dbReference type="EMBL" id="VOSL01000043">
    <property type="protein sequence ID" value="TXD36860.1"/>
    <property type="molecule type" value="Genomic_DNA"/>
</dbReference>
<sequence length="472" mass="52410">MARIPLDDLAAFSRWVRSGYIHYIWPSWRLDETLLRELESLNAPHITLFWGLLSMHPSGYNREAVLRPLARSRNGKELPFIMLRALDWVPEVRAPALEALRARITGAYAPHFANALTGVVRLASAHERYSDVHAIVDSIHRLLTSPDHASCLLNAMESDSRITRREAFRLALRATDEVAERAEFLAVTSRDLALRLRAVEHAPEVMSGATLQSFCERTLGDPHYVVRRAALRAIAEHCPTIADEVLHAALIDRNAAVRGVARFHLLHSGTITLDEIRDLYRHALASDAPSQRALGLQGLSEVGTPDDAACMATYLSSEHSKTRRLAIKAITRLDAVLDHHETLVAMLNDPVASVAAAARDALGTTPNHLDGPALWEFYAHAPLAHTRRVAMHLLRRLPIWTRIAYLLRIAETSPENALQSLRSWCRQANQTFTSMSEDAYDEAERALKNARGALPDGMDDTIAGLLQAKLAG</sequence>
<dbReference type="Proteomes" id="UP000321046">
    <property type="component" value="Unassembled WGS sequence"/>
</dbReference>
<dbReference type="InterPro" id="IPR011989">
    <property type="entry name" value="ARM-like"/>
</dbReference>
<evidence type="ECO:0000313" key="2">
    <source>
        <dbReference type="Proteomes" id="UP000321046"/>
    </source>
</evidence>
<accession>A0A5C6XC84</accession>
<reference evidence="1 2" key="1">
    <citation type="submission" date="2019-08" db="EMBL/GenBank/DDBJ databases">
        <title>Bradymonadales sp. TMQ2.</title>
        <authorList>
            <person name="Liang Q."/>
        </authorList>
    </citation>
    <scope>NUCLEOTIDE SEQUENCE [LARGE SCALE GENOMIC DNA]</scope>
    <source>
        <strain evidence="1 2">TMQ2</strain>
    </source>
</reference>
<gene>
    <name evidence="1" type="ORF">FRC96_09070</name>
</gene>
<dbReference type="SUPFAM" id="SSF48371">
    <property type="entry name" value="ARM repeat"/>
    <property type="match status" value="1"/>
</dbReference>
<evidence type="ECO:0000313" key="1">
    <source>
        <dbReference type="EMBL" id="TXD36860.1"/>
    </source>
</evidence>
<name>A0A5C6XC84_9DELT</name>